<keyword evidence="2" id="KW-0732">Signal</keyword>
<dbReference type="OrthoDB" id="7835439at2"/>
<feature type="region of interest" description="Disordered" evidence="1">
    <location>
        <begin position="151"/>
        <end position="212"/>
    </location>
</feature>
<feature type="chain" id="PRO_5020501625" description="DUF3035 domain-containing protein" evidence="2">
    <location>
        <begin position="25"/>
        <end position="212"/>
    </location>
</feature>
<evidence type="ECO:0008006" key="5">
    <source>
        <dbReference type="Google" id="ProtNLM"/>
    </source>
</evidence>
<proteinExistence type="predicted"/>
<evidence type="ECO:0000256" key="1">
    <source>
        <dbReference type="SAM" id="MobiDB-lite"/>
    </source>
</evidence>
<keyword evidence="4" id="KW-1185">Reference proteome</keyword>
<feature type="signal peptide" evidence="2">
    <location>
        <begin position="1"/>
        <end position="24"/>
    </location>
</feature>
<dbReference type="RefSeq" id="WP_133316288.1">
    <property type="nucleotide sequence ID" value="NZ_SMTL01000002.1"/>
</dbReference>
<evidence type="ECO:0000313" key="3">
    <source>
        <dbReference type="EMBL" id="TDK37519.1"/>
    </source>
</evidence>
<evidence type="ECO:0000256" key="2">
    <source>
        <dbReference type="SAM" id="SignalP"/>
    </source>
</evidence>
<evidence type="ECO:0000313" key="4">
    <source>
        <dbReference type="Proteomes" id="UP000295238"/>
    </source>
</evidence>
<feature type="region of interest" description="Disordered" evidence="1">
    <location>
        <begin position="113"/>
        <end position="133"/>
    </location>
</feature>
<dbReference type="PROSITE" id="PS51257">
    <property type="entry name" value="PROKAR_LIPOPROTEIN"/>
    <property type="match status" value="1"/>
</dbReference>
<dbReference type="Proteomes" id="UP000295238">
    <property type="component" value="Unassembled WGS sequence"/>
</dbReference>
<accession>A0A4R5UL41</accession>
<comment type="caution">
    <text evidence="3">The sequence shown here is derived from an EMBL/GenBank/DDBJ whole genome shotgun (WGS) entry which is preliminary data.</text>
</comment>
<reference evidence="3 4" key="1">
    <citation type="submission" date="2019-03" db="EMBL/GenBank/DDBJ databases">
        <title>Rhizobium sp. nov., an bacterium isolated from biocrust in Mu Us Desert.</title>
        <authorList>
            <person name="Lixiong L."/>
        </authorList>
    </citation>
    <scope>NUCLEOTIDE SEQUENCE [LARGE SCALE GENOMIC DNA]</scope>
    <source>
        <strain evidence="3 4">SPY-1</strain>
    </source>
</reference>
<gene>
    <name evidence="3" type="ORF">E2F50_11755</name>
</gene>
<name>A0A4R5UL41_9HYPH</name>
<feature type="compositionally biased region" description="Polar residues" evidence="1">
    <location>
        <begin position="203"/>
        <end position="212"/>
    </location>
</feature>
<protein>
    <recommendedName>
        <fullName evidence="5">DUF3035 domain-containing protein</fullName>
    </recommendedName>
</protein>
<dbReference type="AlphaFoldDB" id="A0A4R5UL41"/>
<dbReference type="EMBL" id="SMTL01000002">
    <property type="protein sequence ID" value="TDK37519.1"/>
    <property type="molecule type" value="Genomic_DNA"/>
</dbReference>
<sequence length="212" mass="22888">MKTTSAFRVAIGAAGILAATLTLSGCMGSPTYGTDKTAMEHLVDDLGSSVAIAPKNQDAKRNLKYNPRPSLVVATKQQGAELPPPQASLANRENNANWVESPEETRARLREEADENQGNAGYRSPLLTGKGQAGQLTESQKWEAFRKAKADAENVDIAGTPRRSLAEPPTQYRQADAAVLADVGEPESQKEKRRKKEAAAAGKNSSWWQPFQ</sequence>
<organism evidence="3 4">
    <name type="scientific">Rhizobium deserti</name>
    <dbReference type="NCBI Taxonomy" id="2547961"/>
    <lineage>
        <taxon>Bacteria</taxon>
        <taxon>Pseudomonadati</taxon>
        <taxon>Pseudomonadota</taxon>
        <taxon>Alphaproteobacteria</taxon>
        <taxon>Hyphomicrobiales</taxon>
        <taxon>Rhizobiaceae</taxon>
        <taxon>Rhizobium/Agrobacterium group</taxon>
        <taxon>Rhizobium</taxon>
    </lineage>
</organism>